<protein>
    <submittedName>
        <fullName evidence="1">Uncharacterized protein</fullName>
    </submittedName>
</protein>
<proteinExistence type="predicted"/>
<accession>A0A392UFJ3</accession>
<name>A0A392UFJ3_9FABA</name>
<evidence type="ECO:0000313" key="1">
    <source>
        <dbReference type="EMBL" id="MCI72303.1"/>
    </source>
</evidence>
<reference evidence="1 2" key="1">
    <citation type="journal article" date="2018" name="Front. Plant Sci.">
        <title>Red Clover (Trifolium pratense) and Zigzag Clover (T. medium) - A Picture of Genomic Similarities and Differences.</title>
        <authorList>
            <person name="Dluhosova J."/>
            <person name="Istvanek J."/>
            <person name="Nedelnik J."/>
            <person name="Repkova J."/>
        </authorList>
    </citation>
    <scope>NUCLEOTIDE SEQUENCE [LARGE SCALE GENOMIC DNA]</scope>
    <source>
        <strain evidence="2">cv. 10/8</strain>
        <tissue evidence="1">Leaf</tissue>
    </source>
</reference>
<sequence length="41" mass="4620">METNLGSSEIDDQADEDFFQSILNIPGEDFDQITLKGKMKV</sequence>
<comment type="caution">
    <text evidence="1">The sequence shown here is derived from an EMBL/GenBank/DDBJ whole genome shotgun (WGS) entry which is preliminary data.</text>
</comment>
<organism evidence="1 2">
    <name type="scientific">Trifolium medium</name>
    <dbReference type="NCBI Taxonomy" id="97028"/>
    <lineage>
        <taxon>Eukaryota</taxon>
        <taxon>Viridiplantae</taxon>
        <taxon>Streptophyta</taxon>
        <taxon>Embryophyta</taxon>
        <taxon>Tracheophyta</taxon>
        <taxon>Spermatophyta</taxon>
        <taxon>Magnoliopsida</taxon>
        <taxon>eudicotyledons</taxon>
        <taxon>Gunneridae</taxon>
        <taxon>Pentapetalae</taxon>
        <taxon>rosids</taxon>
        <taxon>fabids</taxon>
        <taxon>Fabales</taxon>
        <taxon>Fabaceae</taxon>
        <taxon>Papilionoideae</taxon>
        <taxon>50 kb inversion clade</taxon>
        <taxon>NPAAA clade</taxon>
        <taxon>Hologalegina</taxon>
        <taxon>IRL clade</taxon>
        <taxon>Trifolieae</taxon>
        <taxon>Trifolium</taxon>
    </lineage>
</organism>
<dbReference type="EMBL" id="LXQA010815015">
    <property type="protein sequence ID" value="MCI72303.1"/>
    <property type="molecule type" value="Genomic_DNA"/>
</dbReference>
<evidence type="ECO:0000313" key="2">
    <source>
        <dbReference type="Proteomes" id="UP000265520"/>
    </source>
</evidence>
<keyword evidence="2" id="KW-1185">Reference proteome</keyword>
<feature type="non-terminal residue" evidence="1">
    <location>
        <position position="41"/>
    </location>
</feature>
<dbReference type="AlphaFoldDB" id="A0A392UFJ3"/>
<dbReference type="Proteomes" id="UP000265520">
    <property type="component" value="Unassembled WGS sequence"/>
</dbReference>